<name>A0A1E5T2M4_9BACT</name>
<dbReference type="SMART" id="SM00886">
    <property type="entry name" value="Dabb"/>
    <property type="match status" value="1"/>
</dbReference>
<dbReference type="SUPFAM" id="SSF54909">
    <property type="entry name" value="Dimeric alpha+beta barrel"/>
    <property type="match status" value="1"/>
</dbReference>
<dbReference type="Gene3D" id="3.30.70.100">
    <property type="match status" value="1"/>
</dbReference>
<dbReference type="Pfam" id="PF07876">
    <property type="entry name" value="Dabb"/>
    <property type="match status" value="1"/>
</dbReference>
<comment type="subunit">
    <text evidence="1">Homodimer.</text>
</comment>
<accession>A0A1E5T2M4</accession>
<evidence type="ECO:0000256" key="1">
    <source>
        <dbReference type="ARBA" id="ARBA00011738"/>
    </source>
</evidence>
<proteinExistence type="predicted"/>
<dbReference type="AlphaFoldDB" id="A0A1E5T2M4"/>
<organism evidence="3 4">
    <name type="scientific">Roseivirga misakiensis</name>
    <dbReference type="NCBI Taxonomy" id="1563681"/>
    <lineage>
        <taxon>Bacteria</taxon>
        <taxon>Pseudomonadati</taxon>
        <taxon>Bacteroidota</taxon>
        <taxon>Cytophagia</taxon>
        <taxon>Cytophagales</taxon>
        <taxon>Roseivirgaceae</taxon>
        <taxon>Roseivirga</taxon>
    </lineage>
</organism>
<dbReference type="STRING" id="1563681.BFP71_16140"/>
<evidence type="ECO:0000313" key="4">
    <source>
        <dbReference type="Proteomes" id="UP000095552"/>
    </source>
</evidence>
<comment type="caution">
    <text evidence="3">The sequence shown here is derived from an EMBL/GenBank/DDBJ whole genome shotgun (WGS) entry which is preliminary data.</text>
</comment>
<protein>
    <submittedName>
        <fullName evidence="3">Stress responsive alpha-beta barrel domain-containing protein</fullName>
    </submittedName>
</protein>
<dbReference type="PANTHER" id="PTHR33178">
    <property type="match status" value="1"/>
</dbReference>
<sequence length="122" mass="13701">MLITGCLANYENDSKTTESVAPELRHIVLFKFNEDADPAAVKKAEDAFLALPGKIPEIKAFEWGLNNSPERLDKGFTHSYFLTFASEEDRAVYLPHPDHKAFGALLDGILADVLVFDYWANR</sequence>
<dbReference type="InterPro" id="IPR011008">
    <property type="entry name" value="Dimeric_a/b-barrel"/>
</dbReference>
<reference evidence="3 4" key="1">
    <citation type="submission" date="2016-08" db="EMBL/GenBank/DDBJ databases">
        <title>Draft genome of Fabibacter sp. strain SK-8.</title>
        <authorList>
            <person name="Wong S.-K."/>
            <person name="Hamasaki K."/>
            <person name="Yoshizawa S."/>
        </authorList>
    </citation>
    <scope>NUCLEOTIDE SEQUENCE [LARGE SCALE GENOMIC DNA]</scope>
    <source>
        <strain evidence="3 4">SK-8</strain>
    </source>
</reference>
<dbReference type="PANTHER" id="PTHR33178:SF10">
    <property type="entry name" value="STRESS-RESPONSE A_B BARREL DOMAIN-CONTAINING PROTEIN"/>
    <property type="match status" value="1"/>
</dbReference>
<feature type="domain" description="Stress-response A/B barrel" evidence="2">
    <location>
        <begin position="24"/>
        <end position="118"/>
    </location>
</feature>
<keyword evidence="4" id="KW-1185">Reference proteome</keyword>
<dbReference type="InterPro" id="IPR013097">
    <property type="entry name" value="Dabb"/>
</dbReference>
<dbReference type="InterPro" id="IPR044662">
    <property type="entry name" value="HS1/DABB1-like"/>
</dbReference>
<dbReference type="Proteomes" id="UP000095552">
    <property type="component" value="Unassembled WGS sequence"/>
</dbReference>
<evidence type="ECO:0000313" key="3">
    <source>
        <dbReference type="EMBL" id="OEK05622.1"/>
    </source>
</evidence>
<gene>
    <name evidence="3" type="ORF">BFP71_16140</name>
</gene>
<evidence type="ECO:0000259" key="2">
    <source>
        <dbReference type="PROSITE" id="PS51502"/>
    </source>
</evidence>
<dbReference type="PROSITE" id="PS51502">
    <property type="entry name" value="S_R_A_B_BARREL"/>
    <property type="match status" value="1"/>
</dbReference>
<dbReference type="EMBL" id="MDGQ01000005">
    <property type="protein sequence ID" value="OEK05622.1"/>
    <property type="molecule type" value="Genomic_DNA"/>
</dbReference>